<dbReference type="InterPro" id="IPR016162">
    <property type="entry name" value="Ald_DH_N"/>
</dbReference>
<dbReference type="FunFam" id="3.40.309.10:FF:000001">
    <property type="entry name" value="Mitochondrial aldehyde dehydrogenase 2"/>
    <property type="match status" value="1"/>
</dbReference>
<keyword evidence="2 6" id="KW-0560">Oxidoreductase</keyword>
<dbReference type="Ensembl" id="ENSVKKT00000006805.1">
    <property type="protein sequence ID" value="ENSVKKP00000006628.1"/>
    <property type="gene ID" value="ENSVKKG00000004805.1"/>
</dbReference>
<proteinExistence type="inferred from homology"/>
<dbReference type="SUPFAM" id="SSF53720">
    <property type="entry name" value="ALDH-like"/>
    <property type="match status" value="1"/>
</dbReference>
<feature type="active site" evidence="5">
    <location>
        <position position="279"/>
    </location>
</feature>
<dbReference type="AlphaFoldDB" id="A0A8D2J3H6"/>
<keyword evidence="10" id="KW-1185">Reference proteome</keyword>
<dbReference type="GO" id="GO:0004029">
    <property type="term" value="F:aldehyde dehydrogenase (NAD+) activity"/>
    <property type="evidence" value="ECO:0007669"/>
    <property type="project" value="UniProtKB-EC"/>
</dbReference>
<reference evidence="9" key="2">
    <citation type="submission" date="2025-09" db="UniProtKB">
        <authorList>
            <consortium name="Ensembl"/>
        </authorList>
    </citation>
    <scope>IDENTIFICATION</scope>
</reference>
<dbReference type="PANTHER" id="PTHR11699">
    <property type="entry name" value="ALDEHYDE DEHYDROGENASE-RELATED"/>
    <property type="match status" value="1"/>
</dbReference>
<dbReference type="InterPro" id="IPR016160">
    <property type="entry name" value="Ald_DH_CS_CYS"/>
</dbReference>
<dbReference type="CDD" id="cd07141">
    <property type="entry name" value="ALDH_F1AB_F2_RALDH1"/>
    <property type="match status" value="1"/>
</dbReference>
<protein>
    <recommendedName>
        <fullName evidence="4">aldehyde dehydrogenase (NAD(+))</fullName>
        <ecNumber evidence="4">1.2.1.3</ecNumber>
    </recommendedName>
</protein>
<feature type="region of interest" description="Disordered" evidence="7">
    <location>
        <begin position="1"/>
        <end position="23"/>
    </location>
</feature>
<dbReference type="Proteomes" id="UP000694545">
    <property type="component" value="Unplaced"/>
</dbReference>
<dbReference type="InterPro" id="IPR016161">
    <property type="entry name" value="Ald_DH/histidinol_DH"/>
</dbReference>
<evidence type="ECO:0000256" key="5">
    <source>
        <dbReference type="PROSITE-ProRule" id="PRU10007"/>
    </source>
</evidence>
<dbReference type="KEGG" id="vko:123031379"/>
<dbReference type="CTD" id="216"/>
<evidence type="ECO:0000256" key="1">
    <source>
        <dbReference type="ARBA" id="ARBA00009986"/>
    </source>
</evidence>
<gene>
    <name evidence="9" type="primary">ALDH1A1</name>
</gene>
<dbReference type="RefSeq" id="XP_044302210.1">
    <property type="nucleotide sequence ID" value="XM_044446275.1"/>
</dbReference>
<evidence type="ECO:0000256" key="4">
    <source>
        <dbReference type="ARBA" id="ARBA00024226"/>
    </source>
</evidence>
<dbReference type="FunFam" id="3.40.605.10:FF:000029">
    <property type="entry name" value="Aldehyde dehydrogenase, mitochondrial"/>
    <property type="match status" value="1"/>
</dbReference>
<evidence type="ECO:0000313" key="9">
    <source>
        <dbReference type="Ensembl" id="ENSVKKP00000006628.1"/>
    </source>
</evidence>
<keyword evidence="3" id="KW-0520">NAD</keyword>
<reference evidence="9" key="1">
    <citation type="submission" date="2025-08" db="UniProtKB">
        <authorList>
            <consortium name="Ensembl"/>
        </authorList>
    </citation>
    <scope>IDENTIFICATION</scope>
</reference>
<dbReference type="InterPro" id="IPR016163">
    <property type="entry name" value="Ald_DH_C"/>
</dbReference>
<dbReference type="Gene3D" id="3.40.605.10">
    <property type="entry name" value="Aldehyde Dehydrogenase, Chain A, domain 1"/>
    <property type="match status" value="1"/>
</dbReference>
<evidence type="ECO:0000256" key="3">
    <source>
        <dbReference type="ARBA" id="ARBA00023027"/>
    </source>
</evidence>
<sequence length="511" mass="55880">MSAEKKKSDSSSAPTPPALPAPLSDLKIKYTKIFIDNEWHDSASGKKFPVLNPATGEKICDVEEGDKEDVDKAVKAARKAFEFGSRWRTMDASVRGRLLNKLADLIERDRLLLATMESINGGKLFANSYLMDLGGCINTLRYCAGWADKIQGRTIPMDGNYFTFTRHEPVGVCGQIIPWNFPLVMFIWKIAPALCCGNTVVVKPAEQTPLTALHMGSLIKEAGFPPGVVNIVPGYGPTAGAAISNHMDIDKVAFTGSTEVGKMIKEAAGRSNLKRVTLELGGKSPNIIFADADLDSAVEYAHNGLFYHQGQCCIAGSRIFVEEKIYDEFVRRSVERAKKNVLGNPLTPGVKQGPQIDKEQYDRILALIETGKKEGAKLECGGGPWGDKGFFIQPTVFSDVTDDMRIAKEEIFGPVQQIMKFKTIDEVIKRANNTHYGLAAAVFTKDIDKALTFAAALQAGTVWVNCYSAMSAQCPFGGFKMSGNGRELGEYGLHEYTEVKTVTIKIPQKNS</sequence>
<dbReference type="FunFam" id="3.40.605.10:FF:000026">
    <property type="entry name" value="Aldehyde dehydrogenase, putative"/>
    <property type="match status" value="1"/>
</dbReference>
<dbReference type="InterPro" id="IPR029510">
    <property type="entry name" value="Ald_DH_CS_GLU"/>
</dbReference>
<name>A0A8D2J3H6_VARKO</name>
<feature type="domain" description="Aldehyde dehydrogenase" evidence="8">
    <location>
        <begin position="39"/>
        <end position="502"/>
    </location>
</feature>
<accession>A0A8D2J3H6</accession>
<dbReference type="PROSITE" id="PS00070">
    <property type="entry name" value="ALDEHYDE_DEHYDR_CYS"/>
    <property type="match status" value="1"/>
</dbReference>
<dbReference type="PROSITE" id="PS00687">
    <property type="entry name" value="ALDEHYDE_DEHYDR_GLU"/>
    <property type="match status" value="1"/>
</dbReference>
<evidence type="ECO:0000313" key="10">
    <source>
        <dbReference type="Proteomes" id="UP000694545"/>
    </source>
</evidence>
<dbReference type="OMA" id="VRHVMIK"/>
<dbReference type="EC" id="1.2.1.3" evidence="4"/>
<dbReference type="InterPro" id="IPR015590">
    <property type="entry name" value="Aldehyde_DH_dom"/>
</dbReference>
<evidence type="ECO:0000256" key="2">
    <source>
        <dbReference type="ARBA" id="ARBA00023002"/>
    </source>
</evidence>
<organism evidence="9 10">
    <name type="scientific">Varanus komodoensis</name>
    <name type="common">Komodo dragon</name>
    <dbReference type="NCBI Taxonomy" id="61221"/>
    <lineage>
        <taxon>Eukaryota</taxon>
        <taxon>Metazoa</taxon>
        <taxon>Chordata</taxon>
        <taxon>Craniata</taxon>
        <taxon>Vertebrata</taxon>
        <taxon>Euteleostomi</taxon>
        <taxon>Lepidosauria</taxon>
        <taxon>Squamata</taxon>
        <taxon>Bifurcata</taxon>
        <taxon>Unidentata</taxon>
        <taxon>Episquamata</taxon>
        <taxon>Toxicofera</taxon>
        <taxon>Anguimorpha</taxon>
        <taxon>Paleoanguimorpha</taxon>
        <taxon>Varanoidea</taxon>
        <taxon>Varanidae</taxon>
        <taxon>Varanus</taxon>
    </lineage>
</organism>
<dbReference type="GeneID" id="123031379"/>
<comment type="similarity">
    <text evidence="1 6">Belongs to the aldehyde dehydrogenase family.</text>
</comment>
<evidence type="ECO:0000259" key="8">
    <source>
        <dbReference type="Pfam" id="PF00171"/>
    </source>
</evidence>
<dbReference type="Gene3D" id="3.40.309.10">
    <property type="entry name" value="Aldehyde Dehydrogenase, Chain A, domain 2"/>
    <property type="match status" value="1"/>
</dbReference>
<evidence type="ECO:0000256" key="7">
    <source>
        <dbReference type="SAM" id="MobiDB-lite"/>
    </source>
</evidence>
<dbReference type="OrthoDB" id="310895at2759"/>
<evidence type="ECO:0000256" key="6">
    <source>
        <dbReference type="RuleBase" id="RU003345"/>
    </source>
</evidence>
<dbReference type="Pfam" id="PF00171">
    <property type="entry name" value="Aldedh"/>
    <property type="match status" value="1"/>
</dbReference>